<feature type="chain" id="PRO_5002655431" evidence="1">
    <location>
        <begin position="20"/>
        <end position="412"/>
    </location>
</feature>
<sequence length="412" mass="47651">YTIFLLLHSLFTLVAPTWYWKEHKVCDPSSSNMVPSTGFKINRQYKISGLFPPFSMHFIQISHCDHGQVDYQKVKRTMSSTDIDWDKPFCMLKPKLGDVLSLPPEDTVENLLPGNNGTISGYSEIPNSRLERFGQFVRNKFDKALESLTAGKRIQYKGNIAYHHLEDIKQADPQSSFEWESRNLVCYKMARRKKYAKRDVSFYMPNTFVGGLFECPVSAQQKKTLFQQFGNEDFLKSLDFDCDSSLARPILPLIAQDSTQQWIDTNFKDFLNPSIVQTIPYLATASPWNLRFSLSNTADMNSDTWATKIDVNEQYVYSESEVHVISRAVAVSADYLNRIISPIDINKFSQRYNNWLSKSQQWENPILEEGDMTKIMSSLSFDQRLQLIISSKTRKVAMEQIQKLQDLWDQLQ</sequence>
<dbReference type="RefSeq" id="XP_001384608.2">
    <property type="nucleotide sequence ID" value="XM_001384571.1"/>
</dbReference>
<organism evidence="2 3">
    <name type="scientific">Scheffersomyces stipitis (strain ATCC 58785 / CBS 6054 / NBRC 10063 / NRRL Y-11545)</name>
    <name type="common">Yeast</name>
    <name type="synonym">Pichia stipitis</name>
    <dbReference type="NCBI Taxonomy" id="322104"/>
    <lineage>
        <taxon>Eukaryota</taxon>
        <taxon>Fungi</taxon>
        <taxon>Dikarya</taxon>
        <taxon>Ascomycota</taxon>
        <taxon>Saccharomycotina</taxon>
        <taxon>Pichiomycetes</taxon>
        <taxon>Debaryomycetaceae</taxon>
        <taxon>Scheffersomyces</taxon>
    </lineage>
</organism>
<evidence type="ECO:0000313" key="3">
    <source>
        <dbReference type="Proteomes" id="UP000002258"/>
    </source>
</evidence>
<dbReference type="GeneID" id="4838389"/>
<keyword evidence="3" id="KW-1185">Reference proteome</keyword>
<dbReference type="eggNOG" id="ENOG502RY5P">
    <property type="taxonomic scope" value="Eukaryota"/>
</dbReference>
<dbReference type="HOGENOM" id="CLU_035993_0_0_1"/>
<gene>
    <name evidence="2" type="ORF">PICST_19003</name>
</gene>
<dbReference type="EMBL" id="CP000498">
    <property type="protein sequence ID" value="ABN66579.2"/>
    <property type="molecule type" value="Genomic_DNA"/>
</dbReference>
<feature type="signal peptide" evidence="1">
    <location>
        <begin position="1"/>
        <end position="19"/>
    </location>
</feature>
<name>A3LUF5_PICST</name>
<accession>A3LUF5</accession>
<feature type="non-terminal residue" evidence="2">
    <location>
        <position position="1"/>
    </location>
</feature>
<evidence type="ECO:0000313" key="2">
    <source>
        <dbReference type="EMBL" id="ABN66579.2"/>
    </source>
</evidence>
<reference evidence="2 3" key="1">
    <citation type="journal article" date="2007" name="Nat. Biotechnol.">
        <title>Genome sequence of the lignocellulose-bioconverting and xylose-fermenting yeast Pichia stipitis.</title>
        <authorList>
            <person name="Jeffries T.W."/>
            <person name="Grigoriev I.V."/>
            <person name="Grimwood J."/>
            <person name="Laplaza J.M."/>
            <person name="Aerts A."/>
            <person name="Salamov A."/>
            <person name="Schmutz J."/>
            <person name="Lindquist E."/>
            <person name="Dehal P."/>
            <person name="Shapiro H."/>
            <person name="Jin Y.S."/>
            <person name="Passoth V."/>
            <person name="Richardson P.M."/>
        </authorList>
    </citation>
    <scope>NUCLEOTIDE SEQUENCE [LARGE SCALE GENOMIC DNA]</scope>
    <source>
        <strain evidence="3">ATCC 58785 / CBS 6054 / NBRC 10063 / NRRL Y-11545</strain>
    </source>
</reference>
<dbReference type="OrthoDB" id="4024574at2759"/>
<dbReference type="AlphaFoldDB" id="A3LUF5"/>
<dbReference type="KEGG" id="pic:PICST_19003"/>
<feature type="non-terminal residue" evidence="2">
    <location>
        <position position="412"/>
    </location>
</feature>
<evidence type="ECO:0000256" key="1">
    <source>
        <dbReference type="SAM" id="SignalP"/>
    </source>
</evidence>
<keyword evidence="1" id="KW-0732">Signal</keyword>
<proteinExistence type="predicted"/>
<protein>
    <submittedName>
        <fullName evidence="2">Uncharacterized protein</fullName>
    </submittedName>
</protein>
<dbReference type="OMA" id="FCMLKPK"/>
<dbReference type="Proteomes" id="UP000002258">
    <property type="component" value="Chromosome 4"/>
</dbReference>
<dbReference type="InParanoid" id="A3LUF5"/>